<dbReference type="PATRIC" id="fig|989403.3.peg.1790"/>
<dbReference type="EMBL" id="LMCB01000012">
    <property type="protein sequence ID" value="KZL19863.1"/>
    <property type="molecule type" value="Genomic_DNA"/>
</dbReference>
<dbReference type="PANTHER" id="PTHR47235">
    <property type="entry name" value="BLR6548 PROTEIN"/>
    <property type="match status" value="1"/>
</dbReference>
<evidence type="ECO:0000256" key="1">
    <source>
        <dbReference type="ARBA" id="ARBA00010062"/>
    </source>
</evidence>
<name>A0A165ZG64_9HYPH</name>
<dbReference type="Proteomes" id="UP000076577">
    <property type="component" value="Unassembled WGS sequence"/>
</dbReference>
<evidence type="ECO:0000313" key="4">
    <source>
        <dbReference type="EMBL" id="KZL19863.1"/>
    </source>
</evidence>
<reference evidence="4 5" key="1">
    <citation type="journal article" date="2016" name="Front. Microbiol.">
        <title>Comparative Genomic Analysis Reveals a Diverse Repertoire of Genes Involved in Prokaryote-Eukaryote Interactions within the Pseudovibrio Genus.</title>
        <authorList>
            <person name="Romano S."/>
            <person name="Fernandez-Guerra A."/>
            <person name="Reen F.J."/>
            <person name="Glockner F.O."/>
            <person name="Crowley S.P."/>
            <person name="O'Sullivan O."/>
            <person name="Cotter P.D."/>
            <person name="Adams C."/>
            <person name="Dobson A.D."/>
            <person name="O'Gara F."/>
        </authorList>
    </citation>
    <scope>NUCLEOTIDE SEQUENCE [LARGE SCALE GENOMIC DNA]</scope>
    <source>
        <strain evidence="4 5">Ad2</strain>
    </source>
</reference>
<dbReference type="InterPro" id="IPR028081">
    <property type="entry name" value="Leu-bd"/>
</dbReference>
<dbReference type="PANTHER" id="PTHR47235:SF1">
    <property type="entry name" value="BLR6548 PROTEIN"/>
    <property type="match status" value="1"/>
</dbReference>
<dbReference type="AlphaFoldDB" id="A0A165ZG64"/>
<dbReference type="RefSeq" id="WP_161941210.1">
    <property type="nucleotide sequence ID" value="NZ_FOFM01000009.1"/>
</dbReference>
<dbReference type="Gene3D" id="3.40.50.2300">
    <property type="match status" value="2"/>
</dbReference>
<evidence type="ECO:0000313" key="5">
    <source>
        <dbReference type="Proteomes" id="UP000076577"/>
    </source>
</evidence>
<dbReference type="Pfam" id="PF13458">
    <property type="entry name" value="Peripla_BP_6"/>
    <property type="match status" value="1"/>
</dbReference>
<dbReference type="SUPFAM" id="SSF53822">
    <property type="entry name" value="Periplasmic binding protein-like I"/>
    <property type="match status" value="1"/>
</dbReference>
<accession>A0A165ZG64</accession>
<protein>
    <recommendedName>
        <fullName evidence="3">Leucine-binding protein domain-containing protein</fullName>
    </recommendedName>
</protein>
<comment type="caution">
    <text evidence="4">The sequence shown here is derived from an EMBL/GenBank/DDBJ whole genome shotgun (WGS) entry which is preliminary data.</text>
</comment>
<organism evidence="4 5">
    <name type="scientific">Pseudovibrio axinellae</name>
    <dbReference type="NCBI Taxonomy" id="989403"/>
    <lineage>
        <taxon>Bacteria</taxon>
        <taxon>Pseudomonadati</taxon>
        <taxon>Pseudomonadota</taxon>
        <taxon>Alphaproteobacteria</taxon>
        <taxon>Hyphomicrobiales</taxon>
        <taxon>Stappiaceae</taxon>
        <taxon>Pseudovibrio</taxon>
    </lineage>
</organism>
<keyword evidence="5" id="KW-1185">Reference proteome</keyword>
<dbReference type="STRING" id="989403.SAMN05421798_10979"/>
<dbReference type="CDD" id="cd06343">
    <property type="entry name" value="PBP1_ABC_ligand_binding-like"/>
    <property type="match status" value="1"/>
</dbReference>
<sequence length="390" mass="41464">MTFNAFKKVFVACTLALGTTTTALSDTRGVSEDEIIIGTHLDLSGPVAAAMPPLVAGIQTRLQEINEAGGIHGRKLRLLIEDNAYQPKQAVRAVQKMVTKDQAFLIFSPFGTGTSAAGYAFAQKFGVPHVFPWSGVPAIFHPKGTEGSFTYVEDYAWATGAGVDWIIKDKGFKRIGVLYQDDAFGKLVLAGVDEALKSNGLTLVESAGYKPGDVDFSAQIAKLKAADVDLVVLGTVIRETIGAYSSIRKVGWGVDVITTIPGRSQVVPLLGKSAMDGLYGVGQWNIPGTGNDSAAAQTWLAKFNEANPGVPAENAAIAYLMTDWLVQALEAAGPNLTVESFNTAFEGSKYQDIFGSPELTMTNGHISPEVASVWKVDGLGWVKVSDDITN</sequence>
<evidence type="ECO:0000259" key="3">
    <source>
        <dbReference type="Pfam" id="PF13458"/>
    </source>
</evidence>
<dbReference type="OrthoDB" id="9147078at2"/>
<dbReference type="InterPro" id="IPR028082">
    <property type="entry name" value="Peripla_BP_I"/>
</dbReference>
<feature type="domain" description="Leucine-binding protein" evidence="3">
    <location>
        <begin position="35"/>
        <end position="367"/>
    </location>
</feature>
<evidence type="ECO:0000256" key="2">
    <source>
        <dbReference type="ARBA" id="ARBA00022729"/>
    </source>
</evidence>
<comment type="similarity">
    <text evidence="1">Belongs to the leucine-binding protein family.</text>
</comment>
<gene>
    <name evidence="4" type="ORF">PsAD2_01685</name>
</gene>
<proteinExistence type="inferred from homology"/>
<keyword evidence="2" id="KW-0732">Signal</keyword>